<comment type="caution">
    <text evidence="6">The sequence shown here is derived from an EMBL/GenBank/DDBJ whole genome shotgun (WGS) entry which is preliminary data.</text>
</comment>
<comment type="subcellular location">
    <subcellularLocation>
        <location evidence="1">Membrane</location>
        <topology evidence="1">Multi-pass membrane protein</topology>
    </subcellularLocation>
</comment>
<keyword evidence="7" id="KW-1185">Reference proteome</keyword>
<keyword evidence="4 5" id="KW-0472">Membrane</keyword>
<evidence type="ECO:0000256" key="2">
    <source>
        <dbReference type="ARBA" id="ARBA00022692"/>
    </source>
</evidence>
<name>A0A841RPE4_9BACI</name>
<keyword evidence="3 5" id="KW-1133">Transmembrane helix</keyword>
<accession>A0A841RPE4</accession>
<dbReference type="InterPro" id="IPR019109">
    <property type="entry name" value="MamF_MmsF"/>
</dbReference>
<evidence type="ECO:0000256" key="4">
    <source>
        <dbReference type="ARBA" id="ARBA00023136"/>
    </source>
</evidence>
<feature type="transmembrane region" description="Helical" evidence="5">
    <location>
        <begin position="12"/>
        <end position="30"/>
    </location>
</feature>
<evidence type="ECO:0000313" key="6">
    <source>
        <dbReference type="EMBL" id="MBB6513246.1"/>
    </source>
</evidence>
<protein>
    <recommendedName>
        <fullName evidence="8">DUF4870 domain-containing protein</fullName>
    </recommendedName>
</protein>
<reference evidence="6 7" key="1">
    <citation type="submission" date="2020-08" db="EMBL/GenBank/DDBJ databases">
        <title>Genomic Encyclopedia of Type Strains, Phase IV (KMG-IV): sequencing the most valuable type-strain genomes for metagenomic binning, comparative biology and taxonomic classification.</title>
        <authorList>
            <person name="Goeker M."/>
        </authorList>
    </citation>
    <scope>NUCLEOTIDE SEQUENCE [LARGE SCALE GENOMIC DNA]</scope>
    <source>
        <strain evidence="6 7">DSM 11805</strain>
    </source>
</reference>
<evidence type="ECO:0008006" key="8">
    <source>
        <dbReference type="Google" id="ProtNLM"/>
    </source>
</evidence>
<dbReference type="AlphaFoldDB" id="A0A841RPE4"/>
<evidence type="ECO:0000313" key="7">
    <source>
        <dbReference type="Proteomes" id="UP000572212"/>
    </source>
</evidence>
<keyword evidence="2 5" id="KW-0812">Transmembrane</keyword>
<dbReference type="RefSeq" id="WP_184248073.1">
    <property type="nucleotide sequence ID" value="NZ_BAAACU010000055.1"/>
</dbReference>
<feature type="transmembrane region" description="Helical" evidence="5">
    <location>
        <begin position="50"/>
        <end position="83"/>
    </location>
</feature>
<evidence type="ECO:0000256" key="3">
    <source>
        <dbReference type="ARBA" id="ARBA00022989"/>
    </source>
</evidence>
<evidence type="ECO:0000256" key="1">
    <source>
        <dbReference type="ARBA" id="ARBA00004141"/>
    </source>
</evidence>
<organism evidence="6 7">
    <name type="scientific">Gracilibacillus halotolerans</name>
    <dbReference type="NCBI Taxonomy" id="74386"/>
    <lineage>
        <taxon>Bacteria</taxon>
        <taxon>Bacillati</taxon>
        <taxon>Bacillota</taxon>
        <taxon>Bacilli</taxon>
        <taxon>Bacillales</taxon>
        <taxon>Bacillaceae</taxon>
        <taxon>Gracilibacillus</taxon>
    </lineage>
</organism>
<proteinExistence type="predicted"/>
<gene>
    <name evidence="6" type="ORF">GGQ92_002050</name>
</gene>
<dbReference type="EMBL" id="JACHON010000009">
    <property type="protein sequence ID" value="MBB6513246.1"/>
    <property type="molecule type" value="Genomic_DNA"/>
</dbReference>
<dbReference type="Pfam" id="PF09685">
    <property type="entry name" value="MamF_MmsF"/>
    <property type="match status" value="1"/>
</dbReference>
<dbReference type="Proteomes" id="UP000572212">
    <property type="component" value="Unassembled WGS sequence"/>
</dbReference>
<evidence type="ECO:0000256" key="5">
    <source>
        <dbReference type="SAM" id="Phobius"/>
    </source>
</evidence>
<sequence>MSQSDERLFSMLMYVLSFFTAIIGPLIIWLMKREDSEYVDFHGKQYFNFFLSYTIYGIVASISIIVLIGLLLAPVVAIMYFVFTIIAAVKAYNGEMYKIPLVIQFFK</sequence>